<evidence type="ECO:0000313" key="1">
    <source>
        <dbReference type="EMBL" id="KAK8770660.1"/>
    </source>
</evidence>
<dbReference type="AlphaFoldDB" id="A0AAQ4E7L7"/>
<organism evidence="1 2">
    <name type="scientific">Amblyomma americanum</name>
    <name type="common">Lone star tick</name>
    <dbReference type="NCBI Taxonomy" id="6943"/>
    <lineage>
        <taxon>Eukaryota</taxon>
        <taxon>Metazoa</taxon>
        <taxon>Ecdysozoa</taxon>
        <taxon>Arthropoda</taxon>
        <taxon>Chelicerata</taxon>
        <taxon>Arachnida</taxon>
        <taxon>Acari</taxon>
        <taxon>Parasitiformes</taxon>
        <taxon>Ixodida</taxon>
        <taxon>Ixodoidea</taxon>
        <taxon>Ixodidae</taxon>
        <taxon>Amblyomminae</taxon>
        <taxon>Amblyomma</taxon>
    </lineage>
</organism>
<reference evidence="1 2" key="1">
    <citation type="journal article" date="2023" name="Arcadia Sci">
        <title>De novo assembly of a long-read Amblyomma americanum tick genome.</title>
        <authorList>
            <person name="Chou S."/>
            <person name="Poskanzer K.E."/>
            <person name="Rollins M."/>
            <person name="Thuy-Boun P.S."/>
        </authorList>
    </citation>
    <scope>NUCLEOTIDE SEQUENCE [LARGE SCALE GENOMIC DNA]</scope>
    <source>
        <strain evidence="1">F_SG_1</strain>
        <tissue evidence="1">Salivary glands</tissue>
    </source>
</reference>
<protein>
    <submittedName>
        <fullName evidence="1">Uncharacterized protein</fullName>
    </submittedName>
</protein>
<dbReference type="Proteomes" id="UP001321473">
    <property type="component" value="Unassembled WGS sequence"/>
</dbReference>
<comment type="caution">
    <text evidence="1">The sequence shown here is derived from an EMBL/GenBank/DDBJ whole genome shotgun (WGS) entry which is preliminary data.</text>
</comment>
<accession>A0AAQ4E7L7</accession>
<keyword evidence="2" id="KW-1185">Reference proteome</keyword>
<evidence type="ECO:0000313" key="2">
    <source>
        <dbReference type="Proteomes" id="UP001321473"/>
    </source>
</evidence>
<proteinExistence type="predicted"/>
<gene>
    <name evidence="1" type="ORF">V5799_012872</name>
</gene>
<sequence>MTTHSFCSLQSDMKSSIWCTGPLLASCMSIKVVVPNNFSIRRPSHSQSASSTLKHISCMQIIQDSIQCVY</sequence>
<name>A0AAQ4E7L7_AMBAM</name>
<dbReference type="EMBL" id="JARKHS020020747">
    <property type="protein sequence ID" value="KAK8770660.1"/>
    <property type="molecule type" value="Genomic_DNA"/>
</dbReference>